<sequence length="427" mass="49173">MENVLFTEITNSVTNFVSKLGTHYKLVPLEGIKKDGSIAKLLIVEVNGQNYLHIGSDNSTASFEWCPKTKFQKAVYRCVPNEKGEYCLMKNNKMVINYYDFTCDDVIKIVFGDIKAKLSNIPTVAKLLSRFMPTDIDPKDLGYDINEHTYFIVDWDKPNGKESLFFVNYFRNLFHGVQKHAIIHKPYMVGRIAKYTSLETALMILKSGKVRMMSVTAMNDKKEIGHLFYEISKNESEHLKNKTKMDYAQHRYITSFTNKIDDLTMWRLYGDNGNGVCLIFSEPDDCLFYLPVEYLGTNSNGLLKKVKCIYEELLKQGYKFTFKSLETIWQYYLKPEGFSMEQELRYLLIDKAQPDGYTIASNGVISGYKDLPLSSEEVQYPAFLQGIILGPNMKNAEINKYQLETIAEENGIPLLMGIEYSSINYYI</sequence>
<evidence type="ECO:0000313" key="1">
    <source>
        <dbReference type="EMBL" id="MQP11576.1"/>
    </source>
</evidence>
<dbReference type="EMBL" id="VZAD01000056">
    <property type="protein sequence ID" value="MQP11576.1"/>
    <property type="molecule type" value="Genomic_DNA"/>
</dbReference>
<dbReference type="AlphaFoldDB" id="A0A6A7WB29"/>
<dbReference type="OrthoDB" id="190848at2"/>
<protein>
    <submittedName>
        <fullName evidence="1">DUF2971 domain-containing protein</fullName>
    </submittedName>
</protein>
<accession>A0A6A7WB29</accession>
<reference evidence="1 2" key="1">
    <citation type="submission" date="2019-09" db="EMBL/GenBank/DDBJ databases">
        <title>Distinct polysaccharide growth profiles of human intestinal Prevotella copri isolates.</title>
        <authorList>
            <person name="Fehlner-Peach H."/>
            <person name="Magnabosco C."/>
            <person name="Raghavan V."/>
            <person name="Scher J.U."/>
            <person name="Tett A."/>
            <person name="Cox L.M."/>
            <person name="Gottsegen C."/>
            <person name="Watters A."/>
            <person name="Wiltshire- Gordon J.D."/>
            <person name="Segata N."/>
            <person name="Bonneau R."/>
            <person name="Littman D.R."/>
        </authorList>
    </citation>
    <scope>NUCLEOTIDE SEQUENCE [LARGE SCALE GENOMIC DNA]</scope>
    <source>
        <strain evidence="2">iAQ1173</strain>
    </source>
</reference>
<keyword evidence="2" id="KW-1185">Reference proteome</keyword>
<organism evidence="1 2">
    <name type="scientific">Segatella copri</name>
    <dbReference type="NCBI Taxonomy" id="165179"/>
    <lineage>
        <taxon>Bacteria</taxon>
        <taxon>Pseudomonadati</taxon>
        <taxon>Bacteroidota</taxon>
        <taxon>Bacteroidia</taxon>
        <taxon>Bacteroidales</taxon>
        <taxon>Prevotellaceae</taxon>
        <taxon>Segatella</taxon>
    </lineage>
</organism>
<dbReference type="InterPro" id="IPR021352">
    <property type="entry name" value="DUF2971"/>
</dbReference>
<name>A0A6A7WB29_9BACT</name>
<gene>
    <name evidence="1" type="ORF">F7D20_06280</name>
</gene>
<dbReference type="RefSeq" id="WP_158463306.1">
    <property type="nucleotide sequence ID" value="NZ_VZAD01000056.1"/>
</dbReference>
<proteinExistence type="predicted"/>
<dbReference type="Pfam" id="PF11185">
    <property type="entry name" value="DUF2971"/>
    <property type="match status" value="1"/>
</dbReference>
<dbReference type="Proteomes" id="UP000384372">
    <property type="component" value="Unassembled WGS sequence"/>
</dbReference>
<comment type="caution">
    <text evidence="1">The sequence shown here is derived from an EMBL/GenBank/DDBJ whole genome shotgun (WGS) entry which is preliminary data.</text>
</comment>
<evidence type="ECO:0000313" key="2">
    <source>
        <dbReference type="Proteomes" id="UP000384372"/>
    </source>
</evidence>